<dbReference type="AlphaFoldDB" id="A0A5N5W9I7"/>
<dbReference type="Proteomes" id="UP000327000">
    <property type="component" value="Unassembled WGS sequence"/>
</dbReference>
<dbReference type="EMBL" id="VOKX01000027">
    <property type="protein sequence ID" value="KAB7845078.1"/>
    <property type="molecule type" value="Genomic_DNA"/>
</dbReference>
<evidence type="ECO:0000256" key="1">
    <source>
        <dbReference type="SAM" id="SignalP"/>
    </source>
</evidence>
<comment type="caution">
    <text evidence="2">The sequence shown here is derived from an EMBL/GenBank/DDBJ whole genome shotgun (WGS) entry which is preliminary data.</text>
</comment>
<evidence type="ECO:0000313" key="3">
    <source>
        <dbReference type="Proteomes" id="UP000327000"/>
    </source>
</evidence>
<dbReference type="OrthoDB" id="4239815at2"/>
<sequence>MKRVIARTRWAVRAAMAAAGTLALCAAVAPPASAGGGDCVGQTCLQVERNGLYVARATVTPAPGAKFFGHYRLYGGGVDNTSALQHWHEGLRYTVAWGRGVADRTKICAEGWEHVGGKLKPLGVKCVEIRKSGG</sequence>
<keyword evidence="3" id="KW-1185">Reference proteome</keyword>
<name>A0A5N5W9I7_STRMB</name>
<accession>A0A5N5W9I7</accession>
<gene>
    <name evidence="2" type="ORF">FRZ00_15355</name>
</gene>
<evidence type="ECO:0000313" key="2">
    <source>
        <dbReference type="EMBL" id="KAB7845078.1"/>
    </source>
</evidence>
<feature type="chain" id="PRO_5024896128" description="Secreted protein" evidence="1">
    <location>
        <begin position="35"/>
        <end position="134"/>
    </location>
</feature>
<keyword evidence="1" id="KW-0732">Signal</keyword>
<feature type="signal peptide" evidence="1">
    <location>
        <begin position="1"/>
        <end position="34"/>
    </location>
</feature>
<proteinExistence type="predicted"/>
<dbReference type="RefSeq" id="WP_004947750.1">
    <property type="nucleotide sequence ID" value="NZ_JBFADJ010000012.1"/>
</dbReference>
<protein>
    <recommendedName>
        <fullName evidence="4">Secreted protein</fullName>
    </recommendedName>
</protein>
<evidence type="ECO:0008006" key="4">
    <source>
        <dbReference type="Google" id="ProtNLM"/>
    </source>
</evidence>
<reference evidence="2 3" key="1">
    <citation type="journal article" date="2019" name="Microb. Cell Fact.">
        <title>Exploring novel herbicidin analogues by transcriptional regulator overexpression and MS/MS molecular networking.</title>
        <authorList>
            <person name="Shi Y."/>
            <person name="Gu R."/>
            <person name="Li Y."/>
            <person name="Wang X."/>
            <person name="Ren W."/>
            <person name="Li X."/>
            <person name="Wang L."/>
            <person name="Xie Y."/>
            <person name="Hong B."/>
        </authorList>
    </citation>
    <scope>NUCLEOTIDE SEQUENCE [LARGE SCALE GENOMIC DNA]</scope>
    <source>
        <strain evidence="2 3">US-43</strain>
    </source>
</reference>
<organism evidence="2 3">
    <name type="scientific">Streptomyces mobaraensis</name>
    <name type="common">Streptoverticillium mobaraense</name>
    <dbReference type="NCBI Taxonomy" id="35621"/>
    <lineage>
        <taxon>Bacteria</taxon>
        <taxon>Bacillati</taxon>
        <taxon>Actinomycetota</taxon>
        <taxon>Actinomycetes</taxon>
        <taxon>Kitasatosporales</taxon>
        <taxon>Streptomycetaceae</taxon>
        <taxon>Streptomyces</taxon>
    </lineage>
</organism>